<reference evidence="1" key="1">
    <citation type="journal article" date="2016" name="Nat. Genet.">
        <title>A high-quality carrot genome assembly provides new insights into carotenoid accumulation and asterid genome evolution.</title>
        <authorList>
            <person name="Iorizzo M."/>
            <person name="Ellison S."/>
            <person name="Senalik D."/>
            <person name="Zeng P."/>
            <person name="Satapoomin P."/>
            <person name="Huang J."/>
            <person name="Bowman M."/>
            <person name="Iovene M."/>
            <person name="Sanseverino W."/>
            <person name="Cavagnaro P."/>
            <person name="Yildiz M."/>
            <person name="Macko-Podgorni A."/>
            <person name="Moranska E."/>
            <person name="Grzebelus E."/>
            <person name="Grzebelus D."/>
            <person name="Ashrafi H."/>
            <person name="Zheng Z."/>
            <person name="Cheng S."/>
            <person name="Spooner D."/>
            <person name="Van Deynze A."/>
            <person name="Simon P."/>
        </authorList>
    </citation>
    <scope>NUCLEOTIDE SEQUENCE [LARGE SCALE GENOMIC DNA]</scope>
    <source>
        <tissue evidence="1">Leaf</tissue>
    </source>
</reference>
<protein>
    <submittedName>
        <fullName evidence="1">Uncharacterized protein</fullName>
    </submittedName>
</protein>
<name>A0A162B3D1_DAUCS</name>
<dbReference type="Gramene" id="KZN09503">
    <property type="protein sequence ID" value="KZN09503"/>
    <property type="gene ID" value="DCAR_002159"/>
</dbReference>
<dbReference type="EMBL" id="LNRQ01000001">
    <property type="protein sequence ID" value="KZN09503.1"/>
    <property type="molecule type" value="Genomic_DNA"/>
</dbReference>
<evidence type="ECO:0000313" key="1">
    <source>
        <dbReference type="EMBL" id="KZN09503.1"/>
    </source>
</evidence>
<comment type="caution">
    <text evidence="1">The sequence shown here is derived from an EMBL/GenBank/DDBJ whole genome shotgun (WGS) entry which is preliminary data.</text>
</comment>
<accession>A0A162B3D1</accession>
<dbReference type="AlphaFoldDB" id="A0A162B3D1"/>
<organism evidence="1">
    <name type="scientific">Daucus carota subsp. sativus</name>
    <name type="common">Carrot</name>
    <dbReference type="NCBI Taxonomy" id="79200"/>
    <lineage>
        <taxon>Eukaryota</taxon>
        <taxon>Viridiplantae</taxon>
        <taxon>Streptophyta</taxon>
        <taxon>Embryophyta</taxon>
        <taxon>Tracheophyta</taxon>
        <taxon>Spermatophyta</taxon>
        <taxon>Magnoliopsida</taxon>
        <taxon>eudicotyledons</taxon>
        <taxon>Gunneridae</taxon>
        <taxon>Pentapetalae</taxon>
        <taxon>asterids</taxon>
        <taxon>campanulids</taxon>
        <taxon>Apiales</taxon>
        <taxon>Apiaceae</taxon>
        <taxon>Apioideae</taxon>
        <taxon>Scandiceae</taxon>
        <taxon>Daucinae</taxon>
        <taxon>Daucus</taxon>
        <taxon>Daucus sect. Daucus</taxon>
    </lineage>
</organism>
<proteinExistence type="predicted"/>
<gene>
    <name evidence="1" type="ORF">DCAR_002159</name>
</gene>
<sequence length="50" mass="5943">MTISRGNIFENYAGAKSEHTFRIINTLGFLERWHDLSTPYKRSFTPYLDF</sequence>